<dbReference type="Pfam" id="PF00646">
    <property type="entry name" value="F-box"/>
    <property type="match status" value="1"/>
</dbReference>
<dbReference type="InterPro" id="IPR001810">
    <property type="entry name" value="F-box_dom"/>
</dbReference>
<dbReference type="PANTHER" id="PTHR32212:SF234">
    <property type="entry name" value="F-BOX_LRR-REPEAT PROTEIN 13-LIKE"/>
    <property type="match status" value="1"/>
</dbReference>
<keyword evidence="3" id="KW-1185">Reference proteome</keyword>
<accession>A0AAD9WL92</accession>
<dbReference type="InterPro" id="IPR036047">
    <property type="entry name" value="F-box-like_dom_sf"/>
</dbReference>
<reference evidence="2" key="1">
    <citation type="journal article" date="2023" name="Plant J.">
        <title>Genome sequences and population genomics provide insights into the demographic history, inbreeding, and mutation load of two 'living fossil' tree species of Dipteronia.</title>
        <authorList>
            <person name="Feng Y."/>
            <person name="Comes H.P."/>
            <person name="Chen J."/>
            <person name="Zhu S."/>
            <person name="Lu R."/>
            <person name="Zhang X."/>
            <person name="Li P."/>
            <person name="Qiu J."/>
            <person name="Olsen K.M."/>
            <person name="Qiu Y."/>
        </authorList>
    </citation>
    <scope>NUCLEOTIDE SEQUENCE</scope>
    <source>
        <strain evidence="2">KIB01</strain>
    </source>
</reference>
<protein>
    <recommendedName>
        <fullName evidence="1">F-box domain-containing protein</fullName>
    </recommendedName>
</protein>
<feature type="domain" description="F-box" evidence="1">
    <location>
        <begin position="7"/>
        <end position="43"/>
    </location>
</feature>
<sequence>MEIDRPSNLSERIIYHILFFMDTKQAVQTSVMSKIWRHHWTHIYNLNLECVNNRITRFKKFVPDVLHHHKPFNLNGLRSLKHSRDEDFVCTANKNVKIAITAPRLKFFNLKDIDSLELSMVLSMVDFPALEKVDIHNSQLVCLEVDDKKKEYILDSFDMVERLFHVKSLRISLDFPTVSGSIEFYIRVACIV</sequence>
<dbReference type="PANTHER" id="PTHR32212">
    <property type="entry name" value="CYCLIN-LIKE F-BOX"/>
    <property type="match status" value="1"/>
</dbReference>
<comment type="caution">
    <text evidence="2">The sequence shown here is derived from an EMBL/GenBank/DDBJ whole genome shotgun (WGS) entry which is preliminary data.</text>
</comment>
<evidence type="ECO:0000313" key="3">
    <source>
        <dbReference type="Proteomes" id="UP001280121"/>
    </source>
</evidence>
<proteinExistence type="predicted"/>
<gene>
    <name evidence="2" type="ORF">Ddye_029174</name>
</gene>
<dbReference type="EMBL" id="JANJYI010000009">
    <property type="protein sequence ID" value="KAK2634382.1"/>
    <property type="molecule type" value="Genomic_DNA"/>
</dbReference>
<organism evidence="2 3">
    <name type="scientific">Dipteronia dyeriana</name>
    <dbReference type="NCBI Taxonomy" id="168575"/>
    <lineage>
        <taxon>Eukaryota</taxon>
        <taxon>Viridiplantae</taxon>
        <taxon>Streptophyta</taxon>
        <taxon>Embryophyta</taxon>
        <taxon>Tracheophyta</taxon>
        <taxon>Spermatophyta</taxon>
        <taxon>Magnoliopsida</taxon>
        <taxon>eudicotyledons</taxon>
        <taxon>Gunneridae</taxon>
        <taxon>Pentapetalae</taxon>
        <taxon>rosids</taxon>
        <taxon>malvids</taxon>
        <taxon>Sapindales</taxon>
        <taxon>Sapindaceae</taxon>
        <taxon>Hippocastanoideae</taxon>
        <taxon>Acereae</taxon>
        <taxon>Dipteronia</taxon>
    </lineage>
</organism>
<name>A0AAD9WL92_9ROSI</name>
<dbReference type="SUPFAM" id="SSF81383">
    <property type="entry name" value="F-box domain"/>
    <property type="match status" value="1"/>
</dbReference>
<evidence type="ECO:0000313" key="2">
    <source>
        <dbReference type="EMBL" id="KAK2634382.1"/>
    </source>
</evidence>
<evidence type="ECO:0000259" key="1">
    <source>
        <dbReference type="Pfam" id="PF00646"/>
    </source>
</evidence>
<dbReference type="Proteomes" id="UP001280121">
    <property type="component" value="Unassembled WGS sequence"/>
</dbReference>
<dbReference type="AlphaFoldDB" id="A0AAD9WL92"/>